<protein>
    <submittedName>
        <fullName evidence="2">Uncharacterized protein</fullName>
    </submittedName>
</protein>
<dbReference type="Proteomes" id="UP000268093">
    <property type="component" value="Unassembled WGS sequence"/>
</dbReference>
<feature type="compositionally biased region" description="Basic residues" evidence="1">
    <location>
        <begin position="1"/>
        <end position="10"/>
    </location>
</feature>
<proteinExistence type="predicted"/>
<reference evidence="2 3" key="1">
    <citation type="journal article" date="2018" name="New Phytol.">
        <title>Phylogenomics of Endogonaceae and evolution of mycorrhizas within Mucoromycota.</title>
        <authorList>
            <person name="Chang Y."/>
            <person name="Desiro A."/>
            <person name="Na H."/>
            <person name="Sandor L."/>
            <person name="Lipzen A."/>
            <person name="Clum A."/>
            <person name="Barry K."/>
            <person name="Grigoriev I.V."/>
            <person name="Martin F.M."/>
            <person name="Stajich J.E."/>
            <person name="Smith M.E."/>
            <person name="Bonito G."/>
            <person name="Spatafora J.W."/>
        </authorList>
    </citation>
    <scope>NUCLEOTIDE SEQUENCE [LARGE SCALE GENOMIC DNA]</scope>
    <source>
        <strain evidence="2 3">GMNB39</strain>
    </source>
</reference>
<evidence type="ECO:0000256" key="1">
    <source>
        <dbReference type="SAM" id="MobiDB-lite"/>
    </source>
</evidence>
<comment type="caution">
    <text evidence="2">The sequence shown here is derived from an EMBL/GenBank/DDBJ whole genome shotgun (WGS) entry which is preliminary data.</text>
</comment>
<dbReference type="AlphaFoldDB" id="A0A433CY15"/>
<gene>
    <name evidence="2" type="ORF">BC936DRAFT_137137</name>
</gene>
<accession>A0A433CY15</accession>
<organism evidence="2 3">
    <name type="scientific">Jimgerdemannia flammicorona</name>
    <dbReference type="NCBI Taxonomy" id="994334"/>
    <lineage>
        <taxon>Eukaryota</taxon>
        <taxon>Fungi</taxon>
        <taxon>Fungi incertae sedis</taxon>
        <taxon>Mucoromycota</taxon>
        <taxon>Mucoromycotina</taxon>
        <taxon>Endogonomycetes</taxon>
        <taxon>Endogonales</taxon>
        <taxon>Endogonaceae</taxon>
        <taxon>Jimgerdemannia</taxon>
    </lineage>
</organism>
<sequence>MLTHFPKRHQAPPVPGDTGGGRGKNYDGRDVTWYGDDRDDWRSIWKKGCLLTCDMQWVHSMWVFH</sequence>
<evidence type="ECO:0000313" key="3">
    <source>
        <dbReference type="Proteomes" id="UP000268093"/>
    </source>
</evidence>
<name>A0A433CY15_9FUNG</name>
<feature type="region of interest" description="Disordered" evidence="1">
    <location>
        <begin position="1"/>
        <end position="29"/>
    </location>
</feature>
<evidence type="ECO:0000313" key="2">
    <source>
        <dbReference type="EMBL" id="RUP43461.1"/>
    </source>
</evidence>
<dbReference type="EMBL" id="RBNI01010947">
    <property type="protein sequence ID" value="RUP43461.1"/>
    <property type="molecule type" value="Genomic_DNA"/>
</dbReference>
<keyword evidence="3" id="KW-1185">Reference proteome</keyword>